<sequence length="83" mass="9264">MCTRYTHINTEFGGVSTDADGTHGVHRGATVGPPTKKRGSARPKSMEIWLEECGEGYLEKCYEDKHMLPLEQMYDSIGMDKAI</sequence>
<dbReference type="AlphaFoldDB" id="W9RAL9"/>
<organism evidence="2 3">
    <name type="scientific">Morus notabilis</name>
    <dbReference type="NCBI Taxonomy" id="981085"/>
    <lineage>
        <taxon>Eukaryota</taxon>
        <taxon>Viridiplantae</taxon>
        <taxon>Streptophyta</taxon>
        <taxon>Embryophyta</taxon>
        <taxon>Tracheophyta</taxon>
        <taxon>Spermatophyta</taxon>
        <taxon>Magnoliopsida</taxon>
        <taxon>eudicotyledons</taxon>
        <taxon>Gunneridae</taxon>
        <taxon>Pentapetalae</taxon>
        <taxon>rosids</taxon>
        <taxon>fabids</taxon>
        <taxon>Rosales</taxon>
        <taxon>Moraceae</taxon>
        <taxon>Moreae</taxon>
        <taxon>Morus</taxon>
    </lineage>
</organism>
<gene>
    <name evidence="2" type="ORF">L484_025112</name>
</gene>
<keyword evidence="3" id="KW-1185">Reference proteome</keyword>
<evidence type="ECO:0000256" key="1">
    <source>
        <dbReference type="SAM" id="MobiDB-lite"/>
    </source>
</evidence>
<dbReference type="EMBL" id="KE344806">
    <property type="protein sequence ID" value="EXB80258.1"/>
    <property type="molecule type" value="Genomic_DNA"/>
</dbReference>
<dbReference type="Proteomes" id="UP000030645">
    <property type="component" value="Unassembled WGS sequence"/>
</dbReference>
<accession>W9RAL9</accession>
<name>W9RAL9_9ROSA</name>
<evidence type="ECO:0000313" key="3">
    <source>
        <dbReference type="Proteomes" id="UP000030645"/>
    </source>
</evidence>
<reference evidence="3" key="1">
    <citation type="submission" date="2013-01" db="EMBL/GenBank/DDBJ databases">
        <title>Draft Genome Sequence of a Mulberry Tree, Morus notabilis C.K. Schneid.</title>
        <authorList>
            <person name="He N."/>
            <person name="Zhao S."/>
        </authorList>
    </citation>
    <scope>NUCLEOTIDE SEQUENCE</scope>
</reference>
<protein>
    <submittedName>
        <fullName evidence="2">Uncharacterized protein</fullName>
    </submittedName>
</protein>
<evidence type="ECO:0000313" key="2">
    <source>
        <dbReference type="EMBL" id="EXB80258.1"/>
    </source>
</evidence>
<proteinExistence type="predicted"/>
<feature type="region of interest" description="Disordered" evidence="1">
    <location>
        <begin position="16"/>
        <end position="43"/>
    </location>
</feature>